<gene>
    <name evidence="1" type="ORF">CTAM01_02491</name>
</gene>
<proteinExistence type="predicted"/>
<dbReference type="GeneID" id="85402767"/>
<evidence type="ECO:0000313" key="1">
    <source>
        <dbReference type="EMBL" id="KAK1508705.1"/>
    </source>
</evidence>
<dbReference type="EMBL" id="MLFU01000005">
    <property type="protein sequence ID" value="KAK1508705.1"/>
    <property type="molecule type" value="Genomic_DNA"/>
</dbReference>
<reference evidence="1 2" key="1">
    <citation type="submission" date="2016-10" db="EMBL/GenBank/DDBJ databases">
        <title>The genome sequence of Colletotrichum fioriniae PJ7.</title>
        <authorList>
            <person name="Baroncelli R."/>
        </authorList>
    </citation>
    <scope>NUCLEOTIDE SEQUENCE [LARGE SCALE GENOMIC DNA]</scope>
    <source>
        <strain evidence="1 2">Tom-12</strain>
    </source>
</reference>
<protein>
    <submittedName>
        <fullName evidence="1">Uncharacterized protein</fullName>
    </submittedName>
</protein>
<dbReference type="RefSeq" id="XP_060387162.1">
    <property type="nucleotide sequence ID" value="XM_060518529.1"/>
</dbReference>
<evidence type="ECO:0000313" key="2">
    <source>
        <dbReference type="Proteomes" id="UP001227543"/>
    </source>
</evidence>
<dbReference type="Proteomes" id="UP001227543">
    <property type="component" value="Unassembled WGS sequence"/>
</dbReference>
<keyword evidence="2" id="KW-1185">Reference proteome</keyword>
<accession>A0ABQ9RNY5</accession>
<organism evidence="1 2">
    <name type="scientific">Colletotrichum tamarilloi</name>
    <dbReference type="NCBI Taxonomy" id="1209934"/>
    <lineage>
        <taxon>Eukaryota</taxon>
        <taxon>Fungi</taxon>
        <taxon>Dikarya</taxon>
        <taxon>Ascomycota</taxon>
        <taxon>Pezizomycotina</taxon>
        <taxon>Sordariomycetes</taxon>
        <taxon>Hypocreomycetidae</taxon>
        <taxon>Glomerellales</taxon>
        <taxon>Glomerellaceae</taxon>
        <taxon>Colletotrichum</taxon>
        <taxon>Colletotrichum acutatum species complex</taxon>
    </lineage>
</organism>
<comment type="caution">
    <text evidence="1">The sequence shown here is derived from an EMBL/GenBank/DDBJ whole genome shotgun (WGS) entry which is preliminary data.</text>
</comment>
<sequence length="99" mass="10724">MRRVRRRFNLLPLTQSQTRPQQCSLPQTAAAAIARHSLRSWSSGRGSRPMTGGAKTVGGQESIANLISSVPRLPLDCKPREATCCSLRSLPYAKVGSCS</sequence>
<name>A0ABQ9RNY5_9PEZI</name>